<reference evidence="1 2" key="1">
    <citation type="submission" date="2018-02" db="EMBL/GenBank/DDBJ databases">
        <title>Comparative genomes isolates from brazilian mangrove.</title>
        <authorList>
            <person name="Araujo J.E."/>
            <person name="Taketani R.G."/>
            <person name="Silva M.C.P."/>
            <person name="Loureco M.V."/>
            <person name="Andreote F.D."/>
        </authorList>
    </citation>
    <scope>NUCLEOTIDE SEQUENCE [LARGE SCALE GENOMIC DNA]</scope>
    <source>
        <strain evidence="1 2">Nap-Phe MGV</strain>
    </source>
</reference>
<comment type="caution">
    <text evidence="1">The sequence shown here is derived from an EMBL/GenBank/DDBJ whole genome shotgun (WGS) entry which is preliminary data.</text>
</comment>
<organism evidence="1 2">
    <name type="scientific">Blastopirellula marina</name>
    <dbReference type="NCBI Taxonomy" id="124"/>
    <lineage>
        <taxon>Bacteria</taxon>
        <taxon>Pseudomonadati</taxon>
        <taxon>Planctomycetota</taxon>
        <taxon>Planctomycetia</taxon>
        <taxon>Pirellulales</taxon>
        <taxon>Pirellulaceae</taxon>
        <taxon>Blastopirellula</taxon>
    </lineage>
</organism>
<dbReference type="OrthoDB" id="296928at2"/>
<dbReference type="EMBL" id="PUHZ01000008">
    <property type="protein sequence ID" value="PQO46643.1"/>
    <property type="molecule type" value="Genomic_DNA"/>
</dbReference>
<gene>
    <name evidence="1" type="ORF">C5Y93_07360</name>
</gene>
<evidence type="ECO:0000313" key="2">
    <source>
        <dbReference type="Proteomes" id="UP000237819"/>
    </source>
</evidence>
<proteinExistence type="predicted"/>
<protein>
    <submittedName>
        <fullName evidence="1">Uncharacterized protein</fullName>
    </submittedName>
</protein>
<evidence type="ECO:0000313" key="1">
    <source>
        <dbReference type="EMBL" id="PQO46643.1"/>
    </source>
</evidence>
<dbReference type="Proteomes" id="UP000237819">
    <property type="component" value="Unassembled WGS sequence"/>
</dbReference>
<dbReference type="AlphaFoldDB" id="A0A2S8GQD8"/>
<name>A0A2S8GQD8_9BACT</name>
<sequence length="164" mass="18754">MITFHSQRVLNLCIELQEYRKCWGVAKLMQAVVAHEPSRLEVFALCRMLFTPKPGCAIPRPALGESDYVGETSEETWPNEPIHLHNGVPFLIVKGWLLAGEAEWPEMFLARCLENGDWTTERYATRSREALKLAAQDFMRHGPWKRSLSAEDRLFLLAQARAGE</sequence>
<accession>A0A2S8GQD8</accession>
<dbReference type="RefSeq" id="WP_105334770.1">
    <property type="nucleotide sequence ID" value="NZ_PUHZ01000008.1"/>
</dbReference>